<dbReference type="InterPro" id="IPR050874">
    <property type="entry name" value="Diverse_PLD-related"/>
</dbReference>
<keyword evidence="1" id="KW-0812">Transmembrane</keyword>
<evidence type="ECO:0000313" key="2">
    <source>
        <dbReference type="EMBL" id="VDK66362.1"/>
    </source>
</evidence>
<accession>A0A0M3KEN0</accession>
<protein>
    <submittedName>
        <fullName evidence="4">Probable phospholipase D (inferred by orthology to a C. elegans protein)</fullName>
    </submittedName>
</protein>
<dbReference type="Gene3D" id="3.30.870.10">
    <property type="entry name" value="Endonuclease Chain A"/>
    <property type="match status" value="1"/>
</dbReference>
<dbReference type="AlphaFoldDB" id="A0A0M3KEN0"/>
<dbReference type="PANTHER" id="PTHR10185">
    <property type="entry name" value="PHOSPHOLIPASE D - RELATED"/>
    <property type="match status" value="1"/>
</dbReference>
<reference evidence="4" key="1">
    <citation type="submission" date="2017-02" db="UniProtKB">
        <authorList>
            <consortium name="WormBaseParasite"/>
        </authorList>
    </citation>
    <scope>IDENTIFICATION</scope>
</reference>
<dbReference type="PROSITE" id="PS51257">
    <property type="entry name" value="PROKAR_LIPOPROTEIN"/>
    <property type="match status" value="1"/>
</dbReference>
<name>A0A0M3KEN0_ANISI</name>
<dbReference type="PANTHER" id="PTHR10185:SF12">
    <property type="entry name" value="PLD PHOSPHODIESTERASE DOMAIN-CONTAINING PROTEIN"/>
    <property type="match status" value="1"/>
</dbReference>
<feature type="transmembrane region" description="Helical" evidence="1">
    <location>
        <begin position="6"/>
        <end position="32"/>
    </location>
</feature>
<organism evidence="4">
    <name type="scientific">Anisakis simplex</name>
    <name type="common">Herring worm</name>
    <dbReference type="NCBI Taxonomy" id="6269"/>
    <lineage>
        <taxon>Eukaryota</taxon>
        <taxon>Metazoa</taxon>
        <taxon>Ecdysozoa</taxon>
        <taxon>Nematoda</taxon>
        <taxon>Chromadorea</taxon>
        <taxon>Rhabditida</taxon>
        <taxon>Spirurina</taxon>
        <taxon>Ascaridomorpha</taxon>
        <taxon>Ascaridoidea</taxon>
        <taxon>Anisakidae</taxon>
        <taxon>Anisakis</taxon>
        <taxon>Anisakis simplex complex</taxon>
    </lineage>
</organism>
<reference evidence="2 3" key="2">
    <citation type="submission" date="2018-11" db="EMBL/GenBank/DDBJ databases">
        <authorList>
            <consortium name="Pathogen Informatics"/>
        </authorList>
    </citation>
    <scope>NUCLEOTIDE SEQUENCE [LARGE SCALE GENOMIC DNA]</scope>
</reference>
<evidence type="ECO:0000256" key="1">
    <source>
        <dbReference type="SAM" id="Phobius"/>
    </source>
</evidence>
<proteinExistence type="predicted"/>
<dbReference type="OrthoDB" id="1923775at2759"/>
<dbReference type="SUPFAM" id="SSF56024">
    <property type="entry name" value="Phospholipase D/nuclease"/>
    <property type="match status" value="1"/>
</dbReference>
<evidence type="ECO:0000313" key="4">
    <source>
        <dbReference type="WBParaSite" id="ASIM_0001943801-mRNA-1"/>
    </source>
</evidence>
<dbReference type="WBParaSite" id="ASIM_0001943801-mRNA-1">
    <property type="protein sequence ID" value="ASIM_0001943801-mRNA-1"/>
    <property type="gene ID" value="ASIM_0001943801"/>
</dbReference>
<gene>
    <name evidence="2" type="ORF">ASIM_LOCUS18828</name>
</gene>
<sequence length="224" mass="25173">MVQLKAHILAPAITCLVAMACTSAIWIGAYYIGIKDRSQTNRAYSPVTPEPDVLTTTHFQVICHEACEFHLVESIPVNLTYNASTKFMTTTDAWLQLIANATREIRIASYYWSLLPNDTQGYADSTAEDGVKVYEALVDAGKRGIVMQITQNAQPNPETTYLQNNGWAHVRSLNFTRLLGSGQRVYPNRLSQRAIDVEPCSSSIDRNYITFLAEIPHFFERSFD</sequence>
<dbReference type="EMBL" id="UYRR01036160">
    <property type="protein sequence ID" value="VDK66362.1"/>
    <property type="molecule type" value="Genomic_DNA"/>
</dbReference>
<keyword evidence="1" id="KW-1133">Transmembrane helix</keyword>
<evidence type="ECO:0000313" key="3">
    <source>
        <dbReference type="Proteomes" id="UP000267096"/>
    </source>
</evidence>
<dbReference type="Proteomes" id="UP000267096">
    <property type="component" value="Unassembled WGS sequence"/>
</dbReference>
<keyword evidence="3" id="KW-1185">Reference proteome</keyword>
<keyword evidence="1" id="KW-0472">Membrane</keyword>